<keyword evidence="3 4" id="KW-0964">Secreted</keyword>
<dbReference type="GO" id="GO:0048046">
    <property type="term" value="C:apoplast"/>
    <property type="evidence" value="ECO:0007669"/>
    <property type="project" value="UniProtKB-SubCell"/>
</dbReference>
<feature type="signal peptide" evidence="4">
    <location>
        <begin position="1"/>
        <end position="20"/>
    </location>
</feature>
<name>A0A9D5HAP3_9LILI</name>
<evidence type="ECO:0000256" key="3">
    <source>
        <dbReference type="ARBA" id="ARBA00022525"/>
    </source>
</evidence>
<comment type="subunit">
    <text evidence="2 4">Homodimer.</text>
</comment>
<sequence>MATSLTISAIILSTIATVSSLTNFNLPKEKHTHLHFYLHDTLTGGSPTAIKVAPAPAGKAKNVFGEVSVIDDPLTESPNKSSKLLGRAQGVYVQTSQGQPALLMALNFAFIAGEFNGSSLALIGRNPYLENVSKFLEFYTVKLAAESQD</sequence>
<dbReference type="EMBL" id="JAGGNH010000006">
    <property type="protein sequence ID" value="KAJ0969422.1"/>
    <property type="molecule type" value="Genomic_DNA"/>
</dbReference>
<dbReference type="InterPro" id="IPR044859">
    <property type="entry name" value="Allene_oxi_cyc_Dirigent"/>
</dbReference>
<dbReference type="Proteomes" id="UP001085076">
    <property type="component" value="Miscellaneous, Linkage group lg06"/>
</dbReference>
<evidence type="ECO:0000313" key="6">
    <source>
        <dbReference type="Proteomes" id="UP001085076"/>
    </source>
</evidence>
<dbReference type="Pfam" id="PF03018">
    <property type="entry name" value="Dirigent"/>
    <property type="match status" value="1"/>
</dbReference>
<keyword evidence="6" id="KW-1185">Reference proteome</keyword>
<evidence type="ECO:0000313" key="5">
    <source>
        <dbReference type="EMBL" id="KAJ0969422.1"/>
    </source>
</evidence>
<organism evidence="5 6">
    <name type="scientific">Dioscorea zingiberensis</name>
    <dbReference type="NCBI Taxonomy" id="325984"/>
    <lineage>
        <taxon>Eukaryota</taxon>
        <taxon>Viridiplantae</taxon>
        <taxon>Streptophyta</taxon>
        <taxon>Embryophyta</taxon>
        <taxon>Tracheophyta</taxon>
        <taxon>Spermatophyta</taxon>
        <taxon>Magnoliopsida</taxon>
        <taxon>Liliopsida</taxon>
        <taxon>Dioscoreales</taxon>
        <taxon>Dioscoreaceae</taxon>
        <taxon>Dioscorea</taxon>
    </lineage>
</organism>
<evidence type="ECO:0000256" key="1">
    <source>
        <dbReference type="ARBA" id="ARBA00010746"/>
    </source>
</evidence>
<evidence type="ECO:0000256" key="2">
    <source>
        <dbReference type="ARBA" id="ARBA00011738"/>
    </source>
</evidence>
<reference evidence="5" key="2">
    <citation type="journal article" date="2022" name="Hortic Res">
        <title>The genome of Dioscorea zingiberensis sheds light on the biosynthesis, origin and evolution of the medicinally important diosgenin saponins.</title>
        <authorList>
            <person name="Li Y."/>
            <person name="Tan C."/>
            <person name="Li Z."/>
            <person name="Guo J."/>
            <person name="Li S."/>
            <person name="Chen X."/>
            <person name="Wang C."/>
            <person name="Dai X."/>
            <person name="Yang H."/>
            <person name="Song W."/>
            <person name="Hou L."/>
            <person name="Xu J."/>
            <person name="Tong Z."/>
            <person name="Xu A."/>
            <person name="Yuan X."/>
            <person name="Wang W."/>
            <person name="Yang Q."/>
            <person name="Chen L."/>
            <person name="Sun Z."/>
            <person name="Wang K."/>
            <person name="Pan B."/>
            <person name="Chen J."/>
            <person name="Bao Y."/>
            <person name="Liu F."/>
            <person name="Qi X."/>
            <person name="Gang D.R."/>
            <person name="Wen J."/>
            <person name="Li J."/>
        </authorList>
    </citation>
    <scope>NUCLEOTIDE SEQUENCE</scope>
    <source>
        <strain evidence="5">Dzin_1.0</strain>
    </source>
</reference>
<dbReference type="GO" id="GO:0009699">
    <property type="term" value="P:phenylpropanoid biosynthetic process"/>
    <property type="evidence" value="ECO:0007669"/>
    <property type="project" value="UniProtKB-ARBA"/>
</dbReference>
<accession>A0A9D5HAP3</accession>
<keyword evidence="4" id="KW-0052">Apoplast</keyword>
<feature type="chain" id="PRO_5039751925" description="Dirigent protein" evidence="4">
    <location>
        <begin position="21"/>
        <end position="149"/>
    </location>
</feature>
<comment type="caution">
    <text evidence="5">The sequence shown here is derived from an EMBL/GenBank/DDBJ whole genome shotgun (WGS) entry which is preliminary data.</text>
</comment>
<evidence type="ECO:0000256" key="4">
    <source>
        <dbReference type="RuleBase" id="RU363099"/>
    </source>
</evidence>
<comment type="similarity">
    <text evidence="1 4">Belongs to the plant dirigent protein family.</text>
</comment>
<gene>
    <name evidence="5" type="ORF">J5N97_022299</name>
</gene>
<reference evidence="5" key="1">
    <citation type="submission" date="2021-03" db="EMBL/GenBank/DDBJ databases">
        <authorList>
            <person name="Li Z."/>
            <person name="Yang C."/>
        </authorList>
    </citation>
    <scope>NUCLEOTIDE SEQUENCE</scope>
    <source>
        <strain evidence="5">Dzin_1.0</strain>
        <tissue evidence="5">Leaf</tissue>
    </source>
</reference>
<comment type="function">
    <text evidence="4">Dirigent proteins impart stereoselectivity on the phenoxy radical-coupling reaction, yielding optically active lignans from two molecules of coniferyl alcohol in the biosynthesis of lignans, flavonolignans, and alkaloids and thus plays a central role in plant secondary metabolism.</text>
</comment>
<dbReference type="AlphaFoldDB" id="A0A9D5HAP3"/>
<dbReference type="PANTHER" id="PTHR21495">
    <property type="entry name" value="NUCLEOPORIN-RELATED"/>
    <property type="match status" value="1"/>
</dbReference>
<comment type="subcellular location">
    <subcellularLocation>
        <location evidence="4">Secreted</location>
        <location evidence="4">Extracellular space</location>
        <location evidence="4">Apoplast</location>
    </subcellularLocation>
</comment>
<keyword evidence="4" id="KW-0732">Signal</keyword>
<protein>
    <recommendedName>
        <fullName evidence="4">Dirigent protein</fullName>
    </recommendedName>
</protein>
<dbReference type="OrthoDB" id="1864232at2759"/>
<dbReference type="InterPro" id="IPR004265">
    <property type="entry name" value="Dirigent"/>
</dbReference>
<dbReference type="Gene3D" id="2.40.480.10">
    <property type="entry name" value="Allene oxide cyclase-like"/>
    <property type="match status" value="1"/>
</dbReference>
<proteinExistence type="inferred from homology"/>